<dbReference type="EMBL" id="JBBMFK010000020">
    <property type="protein sequence ID" value="MEQ2444191.1"/>
    <property type="molecule type" value="Genomic_DNA"/>
</dbReference>
<dbReference type="Proteomes" id="UP001464378">
    <property type="component" value="Unassembled WGS sequence"/>
</dbReference>
<name>A0ABV1ECQ1_9FIRM</name>
<reference evidence="1 2" key="1">
    <citation type="submission" date="2024-03" db="EMBL/GenBank/DDBJ databases">
        <title>Human intestinal bacterial collection.</title>
        <authorList>
            <person name="Pauvert C."/>
            <person name="Hitch T.C.A."/>
            <person name="Clavel T."/>
        </authorList>
    </citation>
    <scope>NUCLEOTIDE SEQUENCE [LARGE SCALE GENOMIC DNA]</scope>
    <source>
        <strain evidence="1 2">CLA-AP-H29</strain>
    </source>
</reference>
<protein>
    <submittedName>
        <fullName evidence="1">Uncharacterized protein</fullName>
    </submittedName>
</protein>
<accession>A0ABV1ECQ1</accession>
<evidence type="ECO:0000313" key="1">
    <source>
        <dbReference type="EMBL" id="MEQ2444191.1"/>
    </source>
</evidence>
<gene>
    <name evidence="1" type="ORF">WMO64_12030</name>
</gene>
<comment type="caution">
    <text evidence="1">The sequence shown here is derived from an EMBL/GenBank/DDBJ whole genome shotgun (WGS) entry which is preliminary data.</text>
</comment>
<keyword evidence="2" id="KW-1185">Reference proteome</keyword>
<dbReference type="RefSeq" id="WP_349232143.1">
    <property type="nucleotide sequence ID" value="NZ_JBBMFK010000020.1"/>
</dbReference>
<sequence length="70" mass="7722">MYTNDFEAAFSAFLERHEYDEAENYLFSMVRLAFAAGWRAAGGEPPVAEKIYQLLSPAGDKDAGEGTRDG</sequence>
<proteinExistence type="predicted"/>
<organism evidence="1 2">
    <name type="scientific">Pseudoflavonifractor intestinihominis</name>
    <dbReference type="NCBI Taxonomy" id="3133171"/>
    <lineage>
        <taxon>Bacteria</taxon>
        <taxon>Bacillati</taxon>
        <taxon>Bacillota</taxon>
        <taxon>Clostridia</taxon>
        <taxon>Eubacteriales</taxon>
        <taxon>Oscillospiraceae</taxon>
        <taxon>Pseudoflavonifractor</taxon>
    </lineage>
</organism>
<evidence type="ECO:0000313" key="2">
    <source>
        <dbReference type="Proteomes" id="UP001464378"/>
    </source>
</evidence>